<dbReference type="Proteomes" id="UP000033140">
    <property type="component" value="Unassembled WGS sequence"/>
</dbReference>
<reference evidence="2 3" key="1">
    <citation type="journal article" date="2011" name="J. Gen. Appl. Microbiol.">
        <title>Draft genome sequencing of the enigmatic yeast Saitoella complicata.</title>
        <authorList>
            <person name="Nishida H."/>
            <person name="Hamamoto M."/>
            <person name="Sugiyama J."/>
        </authorList>
    </citation>
    <scope>NUCLEOTIDE SEQUENCE [LARGE SCALE GENOMIC DNA]</scope>
    <source>
        <strain evidence="2 3">NRRL Y-17804</strain>
    </source>
</reference>
<dbReference type="InterPro" id="IPR004879">
    <property type="entry name" value="Ssp411-like_TRX"/>
</dbReference>
<dbReference type="Gene3D" id="1.50.10.10">
    <property type="match status" value="1"/>
</dbReference>
<dbReference type="SUPFAM" id="SSF48208">
    <property type="entry name" value="Six-hairpin glycosidases"/>
    <property type="match status" value="1"/>
</dbReference>
<dbReference type="STRING" id="698492.A0A0E9N8W6"/>
<dbReference type="PIRSF" id="PIRSF006402">
    <property type="entry name" value="UCP006402_thioredoxin"/>
    <property type="match status" value="1"/>
</dbReference>
<proteinExistence type="predicted"/>
<dbReference type="Pfam" id="PF03190">
    <property type="entry name" value="Thioredox_DsbH"/>
    <property type="match status" value="1"/>
</dbReference>
<evidence type="ECO:0000313" key="2">
    <source>
        <dbReference type="EMBL" id="GAO46337.1"/>
    </source>
</evidence>
<reference evidence="2 3" key="2">
    <citation type="journal article" date="2014" name="J. Gen. Appl. Microbiol.">
        <title>The early diverging ascomycetous budding yeast Saitoella complicata has three histone deacetylases belonging to the Clr6, Hos2, and Rpd3 lineages.</title>
        <authorList>
            <person name="Nishida H."/>
            <person name="Matsumoto T."/>
            <person name="Kondo S."/>
            <person name="Hamamoto M."/>
            <person name="Yoshikawa H."/>
        </authorList>
    </citation>
    <scope>NUCLEOTIDE SEQUENCE [LARGE SCALE GENOMIC DNA]</scope>
    <source>
        <strain evidence="2 3">NRRL Y-17804</strain>
    </source>
</reference>
<dbReference type="SUPFAM" id="SSF52833">
    <property type="entry name" value="Thioredoxin-like"/>
    <property type="match status" value="1"/>
</dbReference>
<dbReference type="PANTHER" id="PTHR42899:SF1">
    <property type="entry name" value="SPERMATOGENESIS-ASSOCIATED PROTEIN 20"/>
    <property type="match status" value="1"/>
</dbReference>
<dbReference type="GO" id="GO:0003824">
    <property type="term" value="F:catalytic activity"/>
    <property type="evidence" value="ECO:0007669"/>
    <property type="project" value="UniProtKB-ARBA"/>
</dbReference>
<protein>
    <recommendedName>
        <fullName evidence="1">Spermatogenesis-associated protein 20-like TRX domain-containing protein</fullName>
    </recommendedName>
</protein>
<comment type="caution">
    <text evidence="2">The sequence shown here is derived from an EMBL/GenBank/DDBJ whole genome shotgun (WGS) entry which is preliminary data.</text>
</comment>
<sequence>MTSPPDSPPTSATRSDLMKRTLITARSFLSSSKSTMATEHLNRLAASKSPYLRQHMHNPVDWYEWSPDALQLAKEQNKPIFLSVGYSACHWCHVMERESFENQIIAAALNKSFISVKVDREERPDVDRIYMSFVQATTGSGGWPMSVFLTPDLKPIFGGTYFPGPDAVKMHSGRGGFLQIIEKIANLWETDQERCQKSASNILEQLKSFSASGGTENDLSDRIAIDAYNYFRKRFDKTNGGFGGAPKFPTAINLSFLLRMGKYRSDAVGEKEAEHARQMALLTLRKIAFGGIRDHIGYGISRYSVTADWSLPHFEIMLYDQGQLLGNYLDAWLLTGDDVYLSTMDSLATYLGTQRLAHPGGGFYSAEDADSLPGKESLEKKEGAFYVWEYAEFEKILGEDAHIAAAFWDVRRGGNVDPRHDAHDELLKKNVLCIVLTIPELAKKFNKTEEETEAIIKRCRQKLWEYRQEHRPFPHLDDKIVTSWNGLAIGSLARAAAALKAKNPERAKDYLKYAEDAAKFVKTNLYKPESGKLIRVFREEAGKVEGFTDDYAFLIQGLLDLYEATFNSEYLQWALKLQETQDTLFWDDTDDAYFSTPASASDAILRLKDDQDNAEPSSNAIATSNLMRLSAFTGDREMEDKADRTCRAFAGTLEDAPFAMTGMLPTVIAQIAGMRQVVVVGSLEDPKTQDFLSTIRAQLMPNAVVMHIDPENPDALIVEKNEVIREIVGDKKSPVPRVHICEGFACGLPITDVGKLQENQLFICIGHTYQYLRERMSTFIPCRNPIEPINAEPYQRKTKRMPIQLVQTVVK</sequence>
<reference evidence="2 3" key="3">
    <citation type="journal article" date="2015" name="Genome Announc.">
        <title>Draft Genome Sequence of the Archiascomycetous Yeast Saitoella complicata.</title>
        <authorList>
            <person name="Yamauchi K."/>
            <person name="Kondo S."/>
            <person name="Hamamoto M."/>
            <person name="Takahashi Y."/>
            <person name="Ogura Y."/>
            <person name="Hayashi T."/>
            <person name="Nishida H."/>
        </authorList>
    </citation>
    <scope>NUCLEOTIDE SEQUENCE [LARGE SCALE GENOMIC DNA]</scope>
    <source>
        <strain evidence="2 3">NRRL Y-17804</strain>
    </source>
</reference>
<dbReference type="GO" id="GO:0005975">
    <property type="term" value="P:carbohydrate metabolic process"/>
    <property type="evidence" value="ECO:0007669"/>
    <property type="project" value="InterPro"/>
</dbReference>
<dbReference type="InterPro" id="IPR012341">
    <property type="entry name" value="6hp_glycosidase-like_sf"/>
</dbReference>
<dbReference type="OMA" id="PFYFGTY"/>
<evidence type="ECO:0000313" key="3">
    <source>
        <dbReference type="Proteomes" id="UP000033140"/>
    </source>
</evidence>
<accession>A0A0E9N8W6</accession>
<keyword evidence="3" id="KW-1185">Reference proteome</keyword>
<dbReference type="CDD" id="cd02955">
    <property type="entry name" value="SSP411"/>
    <property type="match status" value="1"/>
</dbReference>
<dbReference type="Gene3D" id="3.40.30.10">
    <property type="entry name" value="Glutaredoxin"/>
    <property type="match status" value="1"/>
</dbReference>
<dbReference type="AlphaFoldDB" id="A0A0E9N8W6"/>
<organism evidence="2 3">
    <name type="scientific">Saitoella complicata (strain BCRC 22490 / CBS 7301 / JCM 7358 / NBRC 10748 / NRRL Y-17804)</name>
    <dbReference type="NCBI Taxonomy" id="698492"/>
    <lineage>
        <taxon>Eukaryota</taxon>
        <taxon>Fungi</taxon>
        <taxon>Dikarya</taxon>
        <taxon>Ascomycota</taxon>
        <taxon>Taphrinomycotina</taxon>
        <taxon>Taphrinomycotina incertae sedis</taxon>
        <taxon>Saitoella</taxon>
    </lineage>
</organism>
<name>A0A0E9N8W6_SAICN</name>
<dbReference type="InterPro" id="IPR008928">
    <property type="entry name" value="6-hairpin_glycosidase_sf"/>
</dbReference>
<dbReference type="PANTHER" id="PTHR42899">
    <property type="entry name" value="SPERMATOGENESIS-ASSOCIATED PROTEIN 20"/>
    <property type="match status" value="1"/>
</dbReference>
<gene>
    <name evidence="2" type="ORF">G7K_0569-t1</name>
</gene>
<feature type="domain" description="Spermatogenesis-associated protein 20-like TRX" evidence="1">
    <location>
        <begin position="42"/>
        <end position="207"/>
    </location>
</feature>
<evidence type="ECO:0000259" key="1">
    <source>
        <dbReference type="Pfam" id="PF03190"/>
    </source>
</evidence>
<dbReference type="InterPro" id="IPR024705">
    <property type="entry name" value="Ssp411"/>
</dbReference>
<dbReference type="InterPro" id="IPR036249">
    <property type="entry name" value="Thioredoxin-like_sf"/>
</dbReference>
<dbReference type="EMBL" id="BACD03000003">
    <property type="protein sequence ID" value="GAO46337.1"/>
    <property type="molecule type" value="Genomic_DNA"/>
</dbReference>